<proteinExistence type="predicted"/>
<evidence type="ECO:0000313" key="2">
    <source>
        <dbReference type="Proteomes" id="UP001524501"/>
    </source>
</evidence>
<dbReference type="EMBL" id="JANFQF010000039">
    <property type="protein sequence ID" value="MCQ4122762.1"/>
    <property type="molecule type" value="Genomic_DNA"/>
</dbReference>
<gene>
    <name evidence="1" type="ORF">NOF53_27030</name>
</gene>
<evidence type="ECO:0000313" key="1">
    <source>
        <dbReference type="EMBL" id="MCQ4122762.1"/>
    </source>
</evidence>
<organism evidence="1 2">
    <name type="scientific">Rhodococcus tibetensis</name>
    <dbReference type="NCBI Taxonomy" id="2965064"/>
    <lineage>
        <taxon>Bacteria</taxon>
        <taxon>Bacillati</taxon>
        <taxon>Actinomycetota</taxon>
        <taxon>Actinomycetes</taxon>
        <taxon>Mycobacteriales</taxon>
        <taxon>Nocardiaceae</taxon>
        <taxon>Rhodococcus</taxon>
    </lineage>
</organism>
<dbReference type="RefSeq" id="WP_255974677.1">
    <property type="nucleotide sequence ID" value="NZ_JANFQF010000039.1"/>
</dbReference>
<accession>A0ABT1QKQ4</accession>
<name>A0ABT1QKQ4_9NOCA</name>
<keyword evidence="2" id="KW-1185">Reference proteome</keyword>
<reference evidence="1 2" key="1">
    <citation type="submission" date="2022-07" db="EMBL/GenBank/DDBJ databases">
        <title>Degradation activity of malathion, p-nitrophenol and potential low-temperature adaptation strategy of Rhodococcus sp. FXJ9.536.</title>
        <authorList>
            <person name="Huang J."/>
            <person name="Huang Y."/>
        </authorList>
    </citation>
    <scope>NUCLEOTIDE SEQUENCE [LARGE SCALE GENOMIC DNA]</scope>
    <source>
        <strain evidence="1 2">FXJ9.536</strain>
    </source>
</reference>
<sequence>MHFWPLVFHPFGDALKMFPRWYIGGLDGAHAASLRARTLGIIGLRLGGV</sequence>
<dbReference type="Proteomes" id="UP001524501">
    <property type="component" value="Unassembled WGS sequence"/>
</dbReference>
<comment type="caution">
    <text evidence="1">The sequence shown here is derived from an EMBL/GenBank/DDBJ whole genome shotgun (WGS) entry which is preliminary data.</text>
</comment>
<protein>
    <submittedName>
        <fullName evidence="1">CD225/dispanin family protein</fullName>
    </submittedName>
</protein>